<dbReference type="SMART" id="SM00342">
    <property type="entry name" value="HTH_ARAC"/>
    <property type="match status" value="1"/>
</dbReference>
<dbReference type="InterPro" id="IPR009057">
    <property type="entry name" value="Homeodomain-like_sf"/>
</dbReference>
<evidence type="ECO:0000256" key="1">
    <source>
        <dbReference type="ARBA" id="ARBA00023015"/>
    </source>
</evidence>
<keyword evidence="3" id="KW-0804">Transcription</keyword>
<dbReference type="Proteomes" id="UP000294850">
    <property type="component" value="Unassembled WGS sequence"/>
</dbReference>
<proteinExistence type="predicted"/>
<dbReference type="InterPro" id="IPR020449">
    <property type="entry name" value="Tscrpt_reg_AraC-type_HTH"/>
</dbReference>
<organism evidence="5 6">
    <name type="scientific">Dyadobacter psychrotolerans</name>
    <dbReference type="NCBI Taxonomy" id="2541721"/>
    <lineage>
        <taxon>Bacteria</taxon>
        <taxon>Pseudomonadati</taxon>
        <taxon>Bacteroidota</taxon>
        <taxon>Cytophagia</taxon>
        <taxon>Cytophagales</taxon>
        <taxon>Spirosomataceae</taxon>
        <taxon>Dyadobacter</taxon>
    </lineage>
</organism>
<dbReference type="GO" id="GO:0043565">
    <property type="term" value="F:sequence-specific DNA binding"/>
    <property type="evidence" value="ECO:0007669"/>
    <property type="project" value="InterPro"/>
</dbReference>
<dbReference type="RefSeq" id="WP_131959206.1">
    <property type="nucleotide sequence ID" value="NZ_SMFL01000005.1"/>
</dbReference>
<dbReference type="InterPro" id="IPR018060">
    <property type="entry name" value="HTH_AraC"/>
</dbReference>
<dbReference type="EMBL" id="SMFL01000005">
    <property type="protein sequence ID" value="TDE14622.1"/>
    <property type="molecule type" value="Genomic_DNA"/>
</dbReference>
<gene>
    <name evidence="5" type="ORF">E0F88_15630</name>
</gene>
<dbReference type="PROSITE" id="PS01124">
    <property type="entry name" value="HTH_ARAC_FAMILY_2"/>
    <property type="match status" value="1"/>
</dbReference>
<dbReference type="GO" id="GO:0003700">
    <property type="term" value="F:DNA-binding transcription factor activity"/>
    <property type="evidence" value="ECO:0007669"/>
    <property type="project" value="InterPro"/>
</dbReference>
<dbReference type="SUPFAM" id="SSF46689">
    <property type="entry name" value="Homeodomain-like"/>
    <property type="match status" value="1"/>
</dbReference>
<evidence type="ECO:0000313" key="6">
    <source>
        <dbReference type="Proteomes" id="UP000294850"/>
    </source>
</evidence>
<dbReference type="AlphaFoldDB" id="A0A4R5DKD1"/>
<feature type="domain" description="HTH araC/xylS-type" evidence="4">
    <location>
        <begin position="185"/>
        <end position="283"/>
    </location>
</feature>
<reference evidence="5 6" key="1">
    <citation type="submission" date="2019-03" db="EMBL/GenBank/DDBJ databases">
        <title>Dyadobacter AR-3-6 sp. nov., isolated from arctic soil.</title>
        <authorList>
            <person name="Chaudhary D.K."/>
        </authorList>
    </citation>
    <scope>NUCLEOTIDE SEQUENCE [LARGE SCALE GENOMIC DNA]</scope>
    <source>
        <strain evidence="5 6">AR-3-6</strain>
    </source>
</reference>
<evidence type="ECO:0000313" key="5">
    <source>
        <dbReference type="EMBL" id="TDE14622.1"/>
    </source>
</evidence>
<evidence type="ECO:0000256" key="2">
    <source>
        <dbReference type="ARBA" id="ARBA00023125"/>
    </source>
</evidence>
<comment type="caution">
    <text evidence="5">The sequence shown here is derived from an EMBL/GenBank/DDBJ whole genome shotgun (WGS) entry which is preliminary data.</text>
</comment>
<dbReference type="Pfam" id="PF12833">
    <property type="entry name" value="HTH_18"/>
    <property type="match status" value="1"/>
</dbReference>
<dbReference type="Gene3D" id="1.10.10.60">
    <property type="entry name" value="Homeodomain-like"/>
    <property type="match status" value="1"/>
</dbReference>
<protein>
    <submittedName>
        <fullName evidence="5">AraC family transcriptional regulator</fullName>
    </submittedName>
</protein>
<keyword evidence="2" id="KW-0238">DNA-binding</keyword>
<accession>A0A4R5DKD1</accession>
<dbReference type="OrthoDB" id="9793451at2"/>
<dbReference type="PANTHER" id="PTHR43280">
    <property type="entry name" value="ARAC-FAMILY TRANSCRIPTIONAL REGULATOR"/>
    <property type="match status" value="1"/>
</dbReference>
<evidence type="ECO:0000259" key="4">
    <source>
        <dbReference type="PROSITE" id="PS01124"/>
    </source>
</evidence>
<sequence length="286" mass="32814">MAARSSIPLHFLDDETKFGMYVHRLDEIDADEVKLMQAHRDNHCNFFFQESGTSHMMVDFREVSANGCAIFCILPGQVHMPLSLFNARGWFIAADLMSLGDQYRSVFEEFSINGEPISLNSEQAKKLSNCFDMLSDLSKQPDDTFFHQATLNAMLQVFLGMFAAIVLNYEQQFSASNSRTATITRQFKSLLVKNFKTMKSPSEYARVLNISPSYLNEVVKQHTGLAVSILIHQEIMMEARRLLYFTDLSVKQIAFSLGYDDHTYFSRLFRKVIQVSPGQFRSVYRK</sequence>
<name>A0A4R5DKD1_9BACT</name>
<keyword evidence="6" id="KW-1185">Reference proteome</keyword>
<dbReference type="PANTHER" id="PTHR43280:SF32">
    <property type="entry name" value="TRANSCRIPTIONAL REGULATORY PROTEIN"/>
    <property type="match status" value="1"/>
</dbReference>
<keyword evidence="1" id="KW-0805">Transcription regulation</keyword>
<evidence type="ECO:0000256" key="3">
    <source>
        <dbReference type="ARBA" id="ARBA00023163"/>
    </source>
</evidence>
<dbReference type="PRINTS" id="PR00032">
    <property type="entry name" value="HTHARAC"/>
</dbReference>